<keyword evidence="6" id="KW-1185">Reference proteome</keyword>
<accession>A0ABD5WQS7</accession>
<protein>
    <submittedName>
        <fullName evidence="5">Helix-turn-helix domain-containing protein</fullName>
    </submittedName>
</protein>
<reference evidence="5 6" key="1">
    <citation type="journal article" date="2019" name="Int. J. Syst. Evol. Microbiol.">
        <title>The Global Catalogue of Microorganisms (GCM) 10K type strain sequencing project: providing services to taxonomists for standard genome sequencing and annotation.</title>
        <authorList>
            <consortium name="The Broad Institute Genomics Platform"/>
            <consortium name="The Broad Institute Genome Sequencing Center for Infectious Disease"/>
            <person name="Wu L."/>
            <person name="Ma J."/>
        </authorList>
    </citation>
    <scope>NUCLEOTIDE SEQUENCE [LARGE SCALE GENOMIC DNA]</scope>
    <source>
        <strain evidence="5 6">DT55</strain>
    </source>
</reference>
<keyword evidence="2" id="KW-0804">Transcription</keyword>
<evidence type="ECO:0000256" key="2">
    <source>
        <dbReference type="ARBA" id="ARBA00023163"/>
    </source>
</evidence>
<evidence type="ECO:0000313" key="5">
    <source>
        <dbReference type="EMBL" id="MFC7095867.1"/>
    </source>
</evidence>
<comment type="caution">
    <text evidence="5">The sequence shown here is derived from an EMBL/GenBank/DDBJ whole genome shotgun (WGS) entry which is preliminary data.</text>
</comment>
<sequence length="242" mass="27223">MDEMHDFTFEITYDHGADEYMDAFIERDSLRSNALYACFDQTELWALESVTGDAGDLAAIERPLLDDSFDRESVTARSCEGTRTASLLSADHRRRVAYTYISDITHCDAVPTIAAKYVDGGMLLEQTRVGDTARWRILVQDDSKIGLLYDTLGAKLGDGLEFSFVHLTEVDQWQNGLLSTTDIREEQREILTMAVERGYFETPRAVTLDELAAETGLPRSTVSYRLRRATAELAKEFVHSTA</sequence>
<dbReference type="EMBL" id="JBHTAG010000001">
    <property type="protein sequence ID" value="MFC7095867.1"/>
    <property type="molecule type" value="Genomic_DNA"/>
</dbReference>
<dbReference type="AlphaFoldDB" id="A0ABD5WQS7"/>
<dbReference type="InterPro" id="IPR013324">
    <property type="entry name" value="RNA_pol_sigma_r3/r4-like"/>
</dbReference>
<feature type="domain" description="HVO-2928 N-terminal" evidence="4">
    <location>
        <begin position="6"/>
        <end position="173"/>
    </location>
</feature>
<dbReference type="InterPro" id="IPR036388">
    <property type="entry name" value="WH-like_DNA-bd_sf"/>
</dbReference>
<dbReference type="InterPro" id="IPR056529">
    <property type="entry name" value="HVO_2928_N"/>
</dbReference>
<dbReference type="Pfam" id="PF04967">
    <property type="entry name" value="HTH_10"/>
    <property type="match status" value="1"/>
</dbReference>
<feature type="domain" description="HTH bat-type" evidence="3">
    <location>
        <begin position="185"/>
        <end position="234"/>
    </location>
</feature>
<keyword evidence="1" id="KW-0805">Transcription regulation</keyword>
<gene>
    <name evidence="5" type="ORF">ACFQKD_00985</name>
</gene>
<evidence type="ECO:0000313" key="6">
    <source>
        <dbReference type="Proteomes" id="UP001596388"/>
    </source>
</evidence>
<evidence type="ECO:0000259" key="4">
    <source>
        <dbReference type="Pfam" id="PF24281"/>
    </source>
</evidence>
<dbReference type="PANTHER" id="PTHR34236">
    <property type="entry name" value="DIMETHYL SULFOXIDE REDUCTASE TRANSCRIPTIONAL ACTIVATOR"/>
    <property type="match status" value="1"/>
</dbReference>
<organism evidence="5 6">
    <name type="scientific">Halobaculum marinum</name>
    <dbReference type="NCBI Taxonomy" id="3031996"/>
    <lineage>
        <taxon>Archaea</taxon>
        <taxon>Methanobacteriati</taxon>
        <taxon>Methanobacteriota</taxon>
        <taxon>Stenosarchaea group</taxon>
        <taxon>Halobacteria</taxon>
        <taxon>Halobacteriales</taxon>
        <taxon>Haloferacaceae</taxon>
        <taxon>Halobaculum</taxon>
    </lineage>
</organism>
<dbReference type="GeneID" id="79271845"/>
<proteinExistence type="predicted"/>
<dbReference type="SUPFAM" id="SSF88659">
    <property type="entry name" value="Sigma3 and sigma4 domains of RNA polymerase sigma factors"/>
    <property type="match status" value="1"/>
</dbReference>
<dbReference type="PANTHER" id="PTHR34236:SF1">
    <property type="entry name" value="DIMETHYL SULFOXIDE REDUCTASE TRANSCRIPTIONAL ACTIVATOR"/>
    <property type="match status" value="1"/>
</dbReference>
<dbReference type="InterPro" id="IPR007050">
    <property type="entry name" value="HTH_bacterioopsin"/>
</dbReference>
<dbReference type="Gene3D" id="1.10.10.10">
    <property type="entry name" value="Winged helix-like DNA-binding domain superfamily/Winged helix DNA-binding domain"/>
    <property type="match status" value="1"/>
</dbReference>
<dbReference type="RefSeq" id="WP_276239852.1">
    <property type="nucleotide sequence ID" value="NZ_CP119991.1"/>
</dbReference>
<evidence type="ECO:0000256" key="1">
    <source>
        <dbReference type="ARBA" id="ARBA00023015"/>
    </source>
</evidence>
<dbReference type="Pfam" id="PF24281">
    <property type="entry name" value="HVO_2928_N"/>
    <property type="match status" value="1"/>
</dbReference>
<evidence type="ECO:0000259" key="3">
    <source>
        <dbReference type="Pfam" id="PF04967"/>
    </source>
</evidence>
<name>A0ABD5WQS7_9EURY</name>
<dbReference type="Proteomes" id="UP001596388">
    <property type="component" value="Unassembled WGS sequence"/>
</dbReference>